<accession>A0A131YDF4</accession>
<reference evidence="2" key="1">
    <citation type="journal article" date="2016" name="Ticks Tick Borne Dis.">
        <title>De novo assembly and annotation of the salivary gland transcriptome of Rhipicephalus appendiculatus male and female ticks during blood feeding.</title>
        <authorList>
            <person name="de Castro M.H."/>
            <person name="de Klerk D."/>
            <person name="Pienaar R."/>
            <person name="Latif A.A."/>
            <person name="Rees D.J."/>
            <person name="Mans B.J."/>
        </authorList>
    </citation>
    <scope>NUCLEOTIDE SEQUENCE</scope>
    <source>
        <tissue evidence="2">Salivary glands</tissue>
    </source>
</reference>
<name>A0A131YDF4_RHIAP</name>
<feature type="transmembrane region" description="Helical" evidence="1">
    <location>
        <begin position="9"/>
        <end position="30"/>
    </location>
</feature>
<evidence type="ECO:0000313" key="2">
    <source>
        <dbReference type="EMBL" id="JAP76512.1"/>
    </source>
</evidence>
<sequence length="143" mass="16331">MVFFLSFSIVYLGGVTVNSGACLMFLLIAYMHLHTYKSLRWKLRVALHRIGARVCTDLFFYYYCFSFLKINSRRGRTSLGVMFPGSRRQHRNVFTMGRVCHLIVHIRELSNFGATVMLQLIVFQANILKTSGASSNNTAISHV</sequence>
<keyword evidence="1" id="KW-1133">Transmembrane helix</keyword>
<feature type="transmembrane region" description="Helical" evidence="1">
    <location>
        <begin position="50"/>
        <end position="68"/>
    </location>
</feature>
<keyword evidence="1" id="KW-0472">Membrane</keyword>
<dbReference type="EMBL" id="GEDV01012045">
    <property type="protein sequence ID" value="JAP76512.1"/>
    <property type="molecule type" value="Transcribed_RNA"/>
</dbReference>
<keyword evidence="1" id="KW-0812">Transmembrane</keyword>
<dbReference type="AlphaFoldDB" id="A0A131YDF4"/>
<proteinExistence type="predicted"/>
<protein>
    <submittedName>
        <fullName evidence="2">Uncharacterized protein</fullName>
    </submittedName>
</protein>
<organism evidence="2">
    <name type="scientific">Rhipicephalus appendiculatus</name>
    <name type="common">Brown ear tick</name>
    <dbReference type="NCBI Taxonomy" id="34631"/>
    <lineage>
        <taxon>Eukaryota</taxon>
        <taxon>Metazoa</taxon>
        <taxon>Ecdysozoa</taxon>
        <taxon>Arthropoda</taxon>
        <taxon>Chelicerata</taxon>
        <taxon>Arachnida</taxon>
        <taxon>Acari</taxon>
        <taxon>Parasitiformes</taxon>
        <taxon>Ixodida</taxon>
        <taxon>Ixodoidea</taxon>
        <taxon>Ixodidae</taxon>
        <taxon>Rhipicephalinae</taxon>
        <taxon>Rhipicephalus</taxon>
        <taxon>Rhipicephalus</taxon>
    </lineage>
</organism>
<evidence type="ECO:0000256" key="1">
    <source>
        <dbReference type="SAM" id="Phobius"/>
    </source>
</evidence>